<proteinExistence type="predicted"/>
<dbReference type="SUPFAM" id="SSF55961">
    <property type="entry name" value="Bet v1-like"/>
    <property type="match status" value="1"/>
</dbReference>
<dbReference type="PANTHER" id="PTHR33824">
    <property type="entry name" value="POLYKETIDE CYCLASE/DEHYDRASE AND LIPID TRANSPORT SUPERFAMILY PROTEIN"/>
    <property type="match status" value="1"/>
</dbReference>
<dbReference type="CDD" id="cd07817">
    <property type="entry name" value="SRPBCC_8"/>
    <property type="match status" value="1"/>
</dbReference>
<dbReference type="OrthoDB" id="3695445at2"/>
<reference evidence="2 5" key="2">
    <citation type="submission" date="2020-07" db="EMBL/GenBank/DDBJ databases">
        <title>Sequencing the genomes of 1000 actinobacteria strains.</title>
        <authorList>
            <person name="Klenk H.-P."/>
        </authorList>
    </citation>
    <scope>NUCLEOTIDE SEQUENCE [LARGE SCALE GENOMIC DNA]</scope>
    <source>
        <strain evidence="2 5">DSM 45117</strain>
    </source>
</reference>
<evidence type="ECO:0000313" key="5">
    <source>
        <dbReference type="Proteomes" id="UP000533017"/>
    </source>
</evidence>
<dbReference type="Proteomes" id="UP000533017">
    <property type="component" value="Unassembled WGS sequence"/>
</dbReference>
<evidence type="ECO:0000313" key="4">
    <source>
        <dbReference type="Proteomes" id="UP000199052"/>
    </source>
</evidence>
<name>A0A1I2NA56_9ACTN</name>
<dbReference type="RefSeq" id="WP_092882272.1">
    <property type="nucleotide sequence ID" value="NZ_FOOI01000003.1"/>
</dbReference>
<dbReference type="EMBL" id="JACBZA010000001">
    <property type="protein sequence ID" value="NYH85610.1"/>
    <property type="molecule type" value="Genomic_DNA"/>
</dbReference>
<dbReference type="InterPro" id="IPR005031">
    <property type="entry name" value="COQ10_START"/>
</dbReference>
<feature type="domain" description="Coenzyme Q-binding protein COQ10 START" evidence="1">
    <location>
        <begin position="9"/>
        <end position="127"/>
    </location>
</feature>
<evidence type="ECO:0000313" key="2">
    <source>
        <dbReference type="EMBL" id="NYH85610.1"/>
    </source>
</evidence>
<keyword evidence="5" id="KW-1185">Reference proteome</keyword>
<reference evidence="3 4" key="1">
    <citation type="submission" date="2016-10" db="EMBL/GenBank/DDBJ databases">
        <authorList>
            <person name="de Groot N.N."/>
        </authorList>
    </citation>
    <scope>NUCLEOTIDE SEQUENCE [LARGE SCALE GENOMIC DNA]</scope>
    <source>
        <strain evidence="3 4">CPCC 202808</strain>
    </source>
</reference>
<sequence>MASEESIVVDVPIRTAYNQWTQFEDFPRFMSGVEKITQIDDVRNHWVTNIGGVRREFDTRITEQIPDERVAWTTESGSPKQSGVVTFHRLEENRTKVMVQLDINSDNIVEKVGEKLGVVDKQVQADLAKYKEWIESRGTETGGWRGGVDRPTP</sequence>
<accession>A0A1I2NA56</accession>
<organism evidence="3 4">
    <name type="scientific">Actinopolymorpha cephalotaxi</name>
    <dbReference type="NCBI Taxonomy" id="504797"/>
    <lineage>
        <taxon>Bacteria</taxon>
        <taxon>Bacillati</taxon>
        <taxon>Actinomycetota</taxon>
        <taxon>Actinomycetes</taxon>
        <taxon>Propionibacteriales</taxon>
        <taxon>Actinopolymorphaceae</taxon>
        <taxon>Actinopolymorpha</taxon>
    </lineage>
</organism>
<evidence type="ECO:0000259" key="1">
    <source>
        <dbReference type="Pfam" id="PF03364"/>
    </source>
</evidence>
<dbReference type="STRING" id="504797.SAMN05421678_103282"/>
<dbReference type="Gene3D" id="3.30.530.20">
    <property type="match status" value="1"/>
</dbReference>
<dbReference type="EMBL" id="FOOI01000003">
    <property type="protein sequence ID" value="SFG00805.1"/>
    <property type="molecule type" value="Genomic_DNA"/>
</dbReference>
<gene>
    <name evidence="2" type="ORF">FHR37_004461</name>
    <name evidence="3" type="ORF">SAMN05421678_103282</name>
</gene>
<dbReference type="InterPro" id="IPR047137">
    <property type="entry name" value="ORF3"/>
</dbReference>
<dbReference type="InterPro" id="IPR023393">
    <property type="entry name" value="START-like_dom_sf"/>
</dbReference>
<dbReference type="Pfam" id="PF03364">
    <property type="entry name" value="Polyketide_cyc"/>
    <property type="match status" value="1"/>
</dbReference>
<protein>
    <submittedName>
        <fullName evidence="2">Membrane protein</fullName>
    </submittedName>
    <submittedName>
        <fullName evidence="3">Polyketide cyclase / dehydrase and lipid transport</fullName>
    </submittedName>
</protein>
<evidence type="ECO:0000313" key="3">
    <source>
        <dbReference type="EMBL" id="SFG00805.1"/>
    </source>
</evidence>
<dbReference type="AlphaFoldDB" id="A0A1I2NA56"/>
<dbReference type="PANTHER" id="PTHR33824:SF7">
    <property type="entry name" value="POLYKETIDE CYCLASE_DEHYDRASE AND LIPID TRANSPORT SUPERFAMILY PROTEIN"/>
    <property type="match status" value="1"/>
</dbReference>
<dbReference type="Proteomes" id="UP000199052">
    <property type="component" value="Unassembled WGS sequence"/>
</dbReference>